<dbReference type="Gene3D" id="2.130.10.10">
    <property type="entry name" value="YVTN repeat-like/Quinoprotein amine dehydrogenase"/>
    <property type="match status" value="1"/>
</dbReference>
<reference evidence="6" key="3">
    <citation type="submission" date="2025-07" db="EMBL/GenBank/DDBJ databases">
        <authorList>
            <consortium name="NCBI Genome Project"/>
        </authorList>
    </citation>
    <scope>NUCLEOTIDE SEQUENCE</scope>
    <source>
        <strain evidence="6">CBS432</strain>
    </source>
</reference>
<dbReference type="InterPro" id="IPR001680">
    <property type="entry name" value="WD40_rpt"/>
</dbReference>
<dbReference type="GO" id="GO:0005680">
    <property type="term" value="C:anaphase-promoting complex"/>
    <property type="evidence" value="ECO:0007669"/>
    <property type="project" value="TreeGrafter"/>
</dbReference>
<evidence type="ECO:0000313" key="6">
    <source>
        <dbReference type="RefSeq" id="XP_033766559.1"/>
    </source>
</evidence>
<evidence type="ECO:0000256" key="4">
    <source>
        <dbReference type="SAM" id="MobiDB-lite"/>
    </source>
</evidence>
<feature type="region of interest" description="Disordered" evidence="4">
    <location>
        <begin position="94"/>
        <end position="126"/>
    </location>
</feature>
<gene>
    <name evidence="6" type="primary">AMA1</name>
    <name evidence="6" type="ORF">SPAR_G04370</name>
</gene>
<organism evidence="6">
    <name type="scientific">Saccharomyces paradoxus</name>
    <name type="common">Yeast</name>
    <name type="synonym">Saccharomyces douglasii</name>
    <dbReference type="NCBI Taxonomy" id="27291"/>
    <lineage>
        <taxon>Eukaryota</taxon>
        <taxon>Fungi</taxon>
        <taxon>Dikarya</taxon>
        <taxon>Ascomycota</taxon>
        <taxon>Saccharomycotina</taxon>
        <taxon>Saccharomycetes</taxon>
        <taxon>Saccharomycetales</taxon>
        <taxon>Saccharomycetaceae</taxon>
        <taxon>Saccharomyces</taxon>
    </lineage>
</organism>
<dbReference type="InterPro" id="IPR036322">
    <property type="entry name" value="WD40_repeat_dom_sf"/>
</dbReference>
<reference evidence="6" key="1">
    <citation type="journal article" date="2017" name="Nat. Genet.">
        <title>Contrasting evolutionary genome dynamics between domesticated and wild yeasts.</title>
        <authorList>
            <person name="Yue J.X."/>
            <person name="Li J."/>
            <person name="Aigrain L."/>
            <person name="Hallin J."/>
            <person name="Persson K."/>
            <person name="Oliver K."/>
            <person name="Bergstrom A."/>
            <person name="Coupland P."/>
            <person name="Warringer J."/>
            <person name="Lagomarsino M.C."/>
            <person name="Fischer G."/>
            <person name="Durbin R."/>
            <person name="Liti G."/>
        </authorList>
    </citation>
    <scope>NUCLEOTIDE SEQUENCE</scope>
    <source>
        <strain evidence="6">CBS432</strain>
    </source>
</reference>
<dbReference type="Pfam" id="PF24807">
    <property type="entry name" value="WD40_CDC20-Fz"/>
    <property type="match status" value="1"/>
</dbReference>
<evidence type="ECO:0000259" key="5">
    <source>
        <dbReference type="Pfam" id="PF24807"/>
    </source>
</evidence>
<feature type="domain" description="CDC20/Fizzy WD40" evidence="5">
    <location>
        <begin position="220"/>
        <end position="562"/>
    </location>
</feature>
<dbReference type="SUPFAM" id="SSF50978">
    <property type="entry name" value="WD40 repeat-like"/>
    <property type="match status" value="1"/>
</dbReference>
<sequence>MATPHLNYRYNSRNSNKNINSSGNATEVDRFIPKSVSRNAYKSIPMLNGFDISYSELCEKSPSPERLSSPEFFNELRNTGNYESISATNEFSMSSVSSSSESQVTRNGSARASKRDYSKLTKEQKDHRKNIAHSLGFQLPDRVFTFETTNAEIKEKNQAIKNSLAPGSCARIQTTFDFSTLSPDVARYYIANSNARSASPQRQVQRPVKRVKSHIPYRVLDAPCLRNDFYSNLISWSRTTNNVLVGLGCSVYIWSEKEGAVSILDHQYLSEKRDLVTCVSFCPYNTYFIVGTKFGRILLYDQKEFFHSSKTNEKEPVFVFQTESFKGICCLEWFKPGEICKFYIGEENGNVSLFEIKSLHFPMKKWNKRQKYEEENLIGLKLHSTYQAQAQQVCDTNNNITKGISLNEHSNLLAVGGNDNSCSLWDISDLDRPVKKFVLPHKAAVKAIAFCPWSKSLLATGGGSKDRCIKFWHTSTGTLLDEIYTSGQVTSLIWSLRHKQIVATFGFGDTRNPVLITLYSYPKLSKLLEVRSPNPLRVLSAVISPSSMAICVATNDETIRFYELWNDKEEIINEIQESGIYGSNIIEYMEGIETTHNKRIR</sequence>
<dbReference type="SMART" id="SM00320">
    <property type="entry name" value="WD40"/>
    <property type="match status" value="5"/>
</dbReference>
<keyword evidence="2" id="KW-0853">WD repeat</keyword>
<dbReference type="GO" id="GO:1990757">
    <property type="term" value="F:ubiquitin ligase activator activity"/>
    <property type="evidence" value="ECO:0007669"/>
    <property type="project" value="TreeGrafter"/>
</dbReference>
<proteinExistence type="inferred from homology"/>
<dbReference type="AlphaFoldDB" id="A0A8B8US40"/>
<dbReference type="OrthoDB" id="10263272at2759"/>
<evidence type="ECO:0000256" key="2">
    <source>
        <dbReference type="ARBA" id="ARBA00022574"/>
    </source>
</evidence>
<dbReference type="GO" id="GO:1905786">
    <property type="term" value="P:positive regulation of anaphase-promoting complex-dependent catabolic process"/>
    <property type="evidence" value="ECO:0007669"/>
    <property type="project" value="TreeGrafter"/>
</dbReference>
<dbReference type="GO" id="GO:0031145">
    <property type="term" value="P:anaphase-promoting complex-dependent catabolic process"/>
    <property type="evidence" value="ECO:0007669"/>
    <property type="project" value="TreeGrafter"/>
</dbReference>
<dbReference type="PANTHER" id="PTHR19918">
    <property type="entry name" value="CELL DIVISION CYCLE 20 CDC20 FIZZY -RELATED"/>
    <property type="match status" value="1"/>
</dbReference>
<feature type="compositionally biased region" description="Basic and acidic residues" evidence="4">
    <location>
        <begin position="113"/>
        <end position="126"/>
    </location>
</feature>
<dbReference type="InterPro" id="IPR056150">
    <property type="entry name" value="WD40_CDC20-Fz"/>
</dbReference>
<dbReference type="InterPro" id="IPR015943">
    <property type="entry name" value="WD40/YVTN_repeat-like_dom_sf"/>
</dbReference>
<dbReference type="PANTHER" id="PTHR19918:SF5">
    <property type="entry name" value="MEIOSIS-SPECIFIC APC_C ACTIVATOR PROTEIN AMA1"/>
    <property type="match status" value="1"/>
</dbReference>
<dbReference type="VEuPathDB" id="FungiDB:SPAR_G04370"/>
<dbReference type="InterPro" id="IPR033010">
    <property type="entry name" value="Cdc20/Fizzy"/>
</dbReference>
<comment type="similarity">
    <text evidence="1">Belongs to the WD repeat CDC20/Fizzy family.</text>
</comment>
<name>A0A8B8US40_SACPA</name>
<accession>A0A8B8US40</accession>
<dbReference type="RefSeq" id="XP_033766559.1">
    <property type="nucleotide sequence ID" value="XM_033910668.1"/>
</dbReference>
<protein>
    <submittedName>
        <fullName evidence="6">Ama1p</fullName>
    </submittedName>
</protein>
<reference evidence="6" key="2">
    <citation type="submission" date="2020-01" db="EMBL/GenBank/DDBJ databases">
        <title>Population-level Yeast Reference Genomes.</title>
        <authorList>
            <person name="Yue J.-X."/>
        </authorList>
    </citation>
    <scope>NUCLEOTIDE SEQUENCE</scope>
    <source>
        <strain evidence="6">CBS432</strain>
    </source>
</reference>
<evidence type="ECO:0000256" key="3">
    <source>
        <dbReference type="ARBA" id="ARBA00022737"/>
    </source>
</evidence>
<reference evidence="6" key="4">
    <citation type="submission" date="2025-08" db="UniProtKB">
        <authorList>
            <consortium name="RefSeq"/>
        </authorList>
    </citation>
    <scope>IDENTIFICATION</scope>
    <source>
        <strain evidence="6">CBS432</strain>
    </source>
</reference>
<dbReference type="GeneID" id="54630831"/>
<dbReference type="KEGG" id="spao:SPAR_G04370"/>
<evidence type="ECO:0000256" key="1">
    <source>
        <dbReference type="ARBA" id="ARBA00006445"/>
    </source>
</evidence>
<dbReference type="GO" id="GO:0010997">
    <property type="term" value="F:anaphase-promoting complex binding"/>
    <property type="evidence" value="ECO:0007669"/>
    <property type="project" value="InterPro"/>
</dbReference>
<keyword evidence="3" id="KW-0677">Repeat</keyword>